<feature type="coiled-coil region" evidence="1">
    <location>
        <begin position="953"/>
        <end position="980"/>
    </location>
</feature>
<feature type="coiled-coil region" evidence="1">
    <location>
        <begin position="228"/>
        <end position="393"/>
    </location>
</feature>
<dbReference type="InterPro" id="IPR027417">
    <property type="entry name" value="P-loop_NTPase"/>
</dbReference>
<name>A0A927C9J4_9BACL</name>
<dbReference type="NCBIfam" id="TIGR02680">
    <property type="entry name" value="TIGR02680 family protein"/>
    <property type="match status" value="1"/>
</dbReference>
<proteinExistence type="predicted"/>
<keyword evidence="1" id="KW-0175">Coiled coil</keyword>
<dbReference type="Gene3D" id="3.40.50.300">
    <property type="entry name" value="P-loop containing nucleotide triphosphate hydrolases"/>
    <property type="match status" value="1"/>
</dbReference>
<comment type="caution">
    <text evidence="2">The sequence shown here is derived from an EMBL/GenBank/DDBJ whole genome shotgun (WGS) entry which is preliminary data.</text>
</comment>
<dbReference type="Proteomes" id="UP000639396">
    <property type="component" value="Unassembled WGS sequence"/>
</dbReference>
<accession>A0A927C9J4</accession>
<dbReference type="SUPFAM" id="SSF52540">
    <property type="entry name" value="P-loop containing nucleoside triphosphate hydrolases"/>
    <property type="match status" value="1"/>
</dbReference>
<dbReference type="Pfam" id="PF13558">
    <property type="entry name" value="SbcC_Walker_B"/>
    <property type="match status" value="1"/>
</dbReference>
<gene>
    <name evidence="2" type="ORF">IDH45_10985</name>
</gene>
<reference evidence="2" key="1">
    <citation type="submission" date="2020-09" db="EMBL/GenBank/DDBJ databases">
        <title>A novel bacterium of genus Paenibacillus, isolated from South China Sea.</title>
        <authorList>
            <person name="Huang H."/>
            <person name="Mo K."/>
            <person name="Hu Y."/>
        </authorList>
    </citation>
    <scope>NUCLEOTIDE SEQUENCE</scope>
    <source>
        <strain evidence="2">IB182363</strain>
    </source>
</reference>
<evidence type="ECO:0000313" key="3">
    <source>
        <dbReference type="Proteomes" id="UP000639396"/>
    </source>
</evidence>
<feature type="coiled-coil region" evidence="1">
    <location>
        <begin position="892"/>
        <end position="919"/>
    </location>
</feature>
<keyword evidence="3" id="KW-1185">Reference proteome</keyword>
<organism evidence="2 3">
    <name type="scientific">Paenibacillus oceani</name>
    <dbReference type="NCBI Taxonomy" id="2772510"/>
    <lineage>
        <taxon>Bacteria</taxon>
        <taxon>Bacillati</taxon>
        <taxon>Bacillota</taxon>
        <taxon>Bacilli</taxon>
        <taxon>Bacillales</taxon>
        <taxon>Paenibacillaceae</taxon>
        <taxon>Paenibacillus</taxon>
    </lineage>
</organism>
<sequence length="1361" mass="157617">MGRVGILNFWYYDEEIFELEEGRLILRGANGSGKSVTMQSFLPLVLDGDKRPHRLDPFGSRDRRIEFYLLGEADSGKTDVTGYLWMEFVNPDRGLTKTIGIGLRARRGAAQVQFWGFLLDDGRTIGNDFWLYDRHHWLEHHTRIPLGRQELEKAIGSGGQVVQDQSSYRDMVNKHLFGFADAEAYQDLLHLMIQLRSPKLSKDFKPTAIYDILHGSLPPLQEDDLRPLSEVLEDMDQIADRLDELRLHMKEMNKLQESYDRYNRRTLYNQSVLVLERNAEHSELRRRAAEFEASLAQAEEAKGAAEADIAQAESAIRQATAELDVLEKHEAIGKQRELEAATSSLEDTLKHLELARDRIGKLRAKLTAVERELENAEFKRRAYRSEQQEALQDLESIAQDIEFAEHPVYHRYWESDEPGDDSWREPWRRDLRGHRERLEAALGQSREEREAARLVQELEHELGEVRRERDERERERGDAARRLDAGKESLREAIVSWRAGLVELPFDQERVRETFEAVTAYGPESRSLEAVRAPMLLSLAARREQLAGERMQLQYKRKELAGKQAHIAEEIRTWEASREPEPQRSEARARHRLMREAGDGAPLYEVCDFRDGMDERRMARIEEALELAGLLDAWISPDGRVGTLADGQEEMWIVPQPVELGYTLADILRPSPSEQCGLNAEAIDAVLRTFRWIEDGDLSGSEAKDGALSGAGTFRLGPLMGAADGKTRAEYIGKETRRQTRLLEIARLRQELDAVLLDMEELDRAIADIQEQDAAVQTEGASFPACGELETGLQSLLEATYRLEAALKQENRVLERFKEKSLQWRDIQRQLHELTAGWTRLKREKELQEAAALARDYESGIGELHSAWRRSTETAERIARLQEEKLSTDEAIEDDEILLDELDENSRTLRKKADTLRQLMDELGLNDLVARIESLKAERERNGKARKVASDRLEQAKDAAARADASLQLYREREEGLERQLEQAVAYWHREMRRNLVEEWREAYVPDGERQAAVRLSAEIKQRYDGFFEGKNADTVKNTLLEHYNEVRSILTDYVLESDIEEDTGRIVITSKRDRSNPQPPLRLAEELKRDEFEQSALLSEKDRELYEEIILRSVGKAIRQRIHRAESWVKRMNRLMEERNTSSGLRLKLDWEPRAAQNEQQMDTSALVELLKRDSHRLREDEIDAMIRHFRSQIGYAKQSAQSEKESLRKHLYEVLDYRNWFQFELKYRKGEQTAYRPLTDSRFNVLSGGEKAMAMYIPLFAATWSRYSDARAEAPRLISLDEAFAGVDEENMRDMFQLLTEMGFDYMMTSQVLWGCYDTVPRLAIYEIYRPKDVDFVTLFRYRWNGRIKEYVKDDDSAS</sequence>
<feature type="coiled-coil region" evidence="1">
    <location>
        <begin position="428"/>
        <end position="475"/>
    </location>
</feature>
<evidence type="ECO:0000313" key="2">
    <source>
        <dbReference type="EMBL" id="MBD2862507.1"/>
    </source>
</evidence>
<feature type="coiled-coil region" evidence="1">
    <location>
        <begin position="745"/>
        <end position="779"/>
    </location>
</feature>
<dbReference type="SUPFAM" id="SSF57997">
    <property type="entry name" value="Tropomyosin"/>
    <property type="match status" value="1"/>
</dbReference>
<dbReference type="InterPro" id="IPR013496">
    <property type="entry name" value="CHP02680"/>
</dbReference>
<protein>
    <submittedName>
        <fullName evidence="2">TIGR02680 family protein</fullName>
    </submittedName>
</protein>
<dbReference type="EMBL" id="JACXJA010000013">
    <property type="protein sequence ID" value="MBD2862507.1"/>
    <property type="molecule type" value="Genomic_DNA"/>
</dbReference>
<evidence type="ECO:0000256" key="1">
    <source>
        <dbReference type="SAM" id="Coils"/>
    </source>
</evidence>